<dbReference type="InterPro" id="IPR057373">
    <property type="entry name" value="ZNFX1"/>
</dbReference>
<keyword evidence="3" id="KW-1185">Reference proteome</keyword>
<evidence type="ECO:0000313" key="2">
    <source>
        <dbReference type="EMBL" id="CAC5419182.1"/>
    </source>
</evidence>
<evidence type="ECO:0000313" key="3">
    <source>
        <dbReference type="Proteomes" id="UP000507470"/>
    </source>
</evidence>
<dbReference type="Proteomes" id="UP000507470">
    <property type="component" value="Unassembled WGS sequence"/>
</dbReference>
<proteinExistence type="predicted"/>
<gene>
    <name evidence="2" type="ORF">MCOR_51561</name>
</gene>
<evidence type="ECO:0000259" key="1">
    <source>
        <dbReference type="Pfam" id="PF25396"/>
    </source>
</evidence>
<dbReference type="Pfam" id="PF25396">
    <property type="entry name" value="ZNFX1"/>
    <property type="match status" value="1"/>
</dbReference>
<reference evidence="2 3" key="1">
    <citation type="submission" date="2020-06" db="EMBL/GenBank/DDBJ databases">
        <authorList>
            <person name="Li R."/>
            <person name="Bekaert M."/>
        </authorList>
    </citation>
    <scope>NUCLEOTIDE SEQUENCE [LARGE SCALE GENOMIC DNA]</scope>
    <source>
        <strain evidence="3">wild</strain>
    </source>
</reference>
<accession>A0A6J8EHJ1</accession>
<protein>
    <recommendedName>
        <fullName evidence="1">ZNFX1 domain-containing protein</fullName>
    </recommendedName>
</protein>
<organism evidence="2 3">
    <name type="scientific">Mytilus coruscus</name>
    <name type="common">Sea mussel</name>
    <dbReference type="NCBI Taxonomy" id="42192"/>
    <lineage>
        <taxon>Eukaryota</taxon>
        <taxon>Metazoa</taxon>
        <taxon>Spiralia</taxon>
        <taxon>Lophotrochozoa</taxon>
        <taxon>Mollusca</taxon>
        <taxon>Bivalvia</taxon>
        <taxon>Autobranchia</taxon>
        <taxon>Pteriomorphia</taxon>
        <taxon>Mytilida</taxon>
        <taxon>Mytiloidea</taxon>
        <taxon>Mytilidae</taxon>
        <taxon>Mytilinae</taxon>
        <taxon>Mytilus</taxon>
    </lineage>
</organism>
<sequence length="426" mass="48513">MSYTSKDSRTNAIVKSASMDLTARAYGNQHDETYLALGEVEAKGSCDGIGVSGEAAVKAFGAAVKANAGINFKALTEKDKIIGYELKAMGTLVECKAGPIFLHLGAGVTNAAKIEDGTIDAKSPKNRSYFLVAKIWWVGFERLLKYGKLPKYVVIHIAGNDLEKTKVEKCVQENAKAENRQRDLEFVIPEIRDKWDPENTPNTDNKLSTLAILPDLTEIESCECCIVDSDYETEEGYLRRLFMVHRQDFISPLCRGFMSLKYSVYEDPDCLEKGWRHDDIRVYKNITFLTRCWNEQNGLTWKIRFDITPYSRINWNTRKLLIFGSLVCFTNRNFSFLTYATVVERNASDLKKGIFKIKFTETNADVNEILKQPDVLLIESRAFFPSYLWTLSSLKSMHSEVFSKKTALPFCKQLLLKRHIVEKDVF</sequence>
<name>A0A6J8EHJ1_MYTCO</name>
<dbReference type="OrthoDB" id="6182643at2759"/>
<dbReference type="EMBL" id="CACVKT020009002">
    <property type="protein sequence ID" value="CAC5419182.1"/>
    <property type="molecule type" value="Genomic_DNA"/>
</dbReference>
<feature type="domain" description="ZNFX1" evidence="1">
    <location>
        <begin position="276"/>
        <end position="381"/>
    </location>
</feature>
<dbReference type="AlphaFoldDB" id="A0A6J8EHJ1"/>